<proteinExistence type="inferred from homology"/>
<organism evidence="2 3">
    <name type="scientific">Iodidimonas nitroreducens</name>
    <dbReference type="NCBI Taxonomy" id="1236968"/>
    <lineage>
        <taxon>Bacteria</taxon>
        <taxon>Pseudomonadati</taxon>
        <taxon>Pseudomonadota</taxon>
        <taxon>Alphaproteobacteria</taxon>
        <taxon>Iodidimonadales</taxon>
        <taxon>Iodidimonadaceae</taxon>
        <taxon>Iodidimonas</taxon>
    </lineage>
</organism>
<reference evidence="2 3" key="1">
    <citation type="submission" date="2019-09" db="EMBL/GenBank/DDBJ databases">
        <title>NBRP : Genome information of microbial organism related human and environment.</title>
        <authorList>
            <person name="Hattori M."/>
            <person name="Oshima K."/>
            <person name="Inaba H."/>
            <person name="Suda W."/>
            <person name="Sakamoto M."/>
            <person name="Iino T."/>
            <person name="Kitahara M."/>
            <person name="Oshida Y."/>
            <person name="Iida T."/>
            <person name="Kudo T."/>
            <person name="Itoh T."/>
            <person name="Ohkuma M."/>
        </authorList>
    </citation>
    <scope>NUCLEOTIDE SEQUENCE [LARGE SCALE GENOMIC DNA]</scope>
    <source>
        <strain evidence="2 3">Q-1</strain>
    </source>
</reference>
<dbReference type="InterPro" id="IPR029045">
    <property type="entry name" value="ClpP/crotonase-like_dom_sf"/>
</dbReference>
<dbReference type="EMBL" id="BKCN01000004">
    <property type="protein sequence ID" value="GER03454.1"/>
    <property type="molecule type" value="Genomic_DNA"/>
</dbReference>
<evidence type="ECO:0000313" key="2">
    <source>
        <dbReference type="EMBL" id="GER03454.1"/>
    </source>
</evidence>
<dbReference type="InterPro" id="IPR051683">
    <property type="entry name" value="Enoyl-CoA_Hydratase/Isomerase"/>
</dbReference>
<evidence type="ECO:0000256" key="1">
    <source>
        <dbReference type="ARBA" id="ARBA00005254"/>
    </source>
</evidence>
<comment type="caution">
    <text evidence="2">The sequence shown here is derived from an EMBL/GenBank/DDBJ whole genome shotgun (WGS) entry which is preliminary data.</text>
</comment>
<dbReference type="InterPro" id="IPR001753">
    <property type="entry name" value="Enoyl-CoA_hydra/iso"/>
</dbReference>
<gene>
    <name evidence="2" type="ORF">JCM17846_11360</name>
</gene>
<accession>A0A5A7N6S9</accession>
<comment type="similarity">
    <text evidence="1">Belongs to the enoyl-CoA hydratase/isomerase family.</text>
</comment>
<dbReference type="Gene3D" id="3.90.226.10">
    <property type="entry name" value="2-enoyl-CoA Hydratase, Chain A, domain 1"/>
    <property type="match status" value="1"/>
</dbReference>
<protein>
    <submittedName>
        <fullName evidence="2">Enoyl-CoA hydratase</fullName>
    </submittedName>
</protein>
<dbReference type="InterPro" id="IPR014748">
    <property type="entry name" value="Enoyl-CoA_hydra_C"/>
</dbReference>
<dbReference type="PANTHER" id="PTHR42964:SF1">
    <property type="entry name" value="POLYKETIDE BIOSYNTHESIS ENOYL-COA HYDRATASE PKSH-RELATED"/>
    <property type="match status" value="1"/>
</dbReference>
<name>A0A5A7N6S9_9PROT</name>
<dbReference type="PANTHER" id="PTHR42964">
    <property type="entry name" value="ENOYL-COA HYDRATASE"/>
    <property type="match status" value="1"/>
</dbReference>
<dbReference type="Proteomes" id="UP000324996">
    <property type="component" value="Unassembled WGS sequence"/>
</dbReference>
<dbReference type="Gene3D" id="1.10.12.10">
    <property type="entry name" value="Lyase 2-enoyl-coa Hydratase, Chain A, domain 2"/>
    <property type="match status" value="1"/>
</dbReference>
<keyword evidence="3" id="KW-1185">Reference proteome</keyword>
<dbReference type="Pfam" id="PF00378">
    <property type="entry name" value="ECH_1"/>
    <property type="match status" value="1"/>
</dbReference>
<dbReference type="GO" id="GO:0003824">
    <property type="term" value="F:catalytic activity"/>
    <property type="evidence" value="ECO:0007669"/>
    <property type="project" value="UniProtKB-ARBA"/>
</dbReference>
<dbReference type="AlphaFoldDB" id="A0A5A7N6S9"/>
<dbReference type="SUPFAM" id="SSF52096">
    <property type="entry name" value="ClpP/crotonase"/>
    <property type="match status" value="1"/>
</dbReference>
<sequence length="264" mass="28348">MNDNLEITRDEAGIARISLNRPAVHNAFNDALIDDLHKAFTELSADESVRVIVLAAKGKSFCAGADLEWMKKAAGYSEQENHRDAQKLSQMLHIINSAPKPVIALVQGAALGGGVGLVACCDIVIAVRDALFGLSEVRLGLTPATISPYVIAKIGETAARRYFLSGERFDAETASKIGLVHETVGSAGDLITAEKLITQKLLAGAPQAQAEAKALISAVKYRPIDAALRDETAARIATRRISPEAREGFAAFFEKRPPYWAPQK</sequence>
<dbReference type="CDD" id="cd06558">
    <property type="entry name" value="crotonase-like"/>
    <property type="match status" value="1"/>
</dbReference>
<dbReference type="RefSeq" id="WP_042084723.1">
    <property type="nucleotide sequence ID" value="NZ_BKCN01000004.1"/>
</dbReference>
<evidence type="ECO:0000313" key="3">
    <source>
        <dbReference type="Proteomes" id="UP000324996"/>
    </source>
</evidence>